<dbReference type="AlphaFoldDB" id="B0JLS9"/>
<name>B0JLS9_MICAN</name>
<reference evidence="2 3" key="1">
    <citation type="journal article" date="2007" name="DNA Res.">
        <title>Complete genomic structure of the bloom-forming toxic cyanobacterium Microcystis aeruginosa NIES-843.</title>
        <authorList>
            <person name="Kaneko T."/>
            <person name="Nakajima N."/>
            <person name="Okamoto S."/>
            <person name="Suzuki I."/>
            <person name="Tanabe Y."/>
            <person name="Tamaoki M."/>
            <person name="Nakamura Y."/>
            <person name="Kasai F."/>
            <person name="Watanabe A."/>
            <person name="Kawashima K."/>
            <person name="Kishida Y."/>
            <person name="Ono A."/>
            <person name="Shimizu Y."/>
            <person name="Takahashi C."/>
            <person name="Minami C."/>
            <person name="Fujishiro T."/>
            <person name="Kohara M."/>
            <person name="Katoh M."/>
            <person name="Nakazaki N."/>
            <person name="Nakayama S."/>
            <person name="Yamada M."/>
            <person name="Tabata S."/>
            <person name="Watanabe M.M."/>
        </authorList>
    </citation>
    <scope>NUCLEOTIDE SEQUENCE [LARGE SCALE GENOMIC DNA]</scope>
    <source>
        <strain evidence="3">NIES-843 / IAM M-247</strain>
    </source>
</reference>
<accession>B0JLS9</accession>
<keyword evidence="1" id="KW-0812">Transmembrane</keyword>
<proteinExistence type="predicted"/>
<dbReference type="EnsemblBacteria" id="BAG03103">
    <property type="protein sequence ID" value="BAG03103"/>
    <property type="gene ID" value="MAE_32810"/>
</dbReference>
<evidence type="ECO:0000256" key="1">
    <source>
        <dbReference type="SAM" id="Phobius"/>
    </source>
</evidence>
<feature type="transmembrane region" description="Helical" evidence="1">
    <location>
        <begin position="27"/>
        <end position="44"/>
    </location>
</feature>
<dbReference type="HOGENOM" id="CLU_3119819_0_0_3"/>
<keyword evidence="1" id="KW-1133">Transmembrane helix</keyword>
<keyword evidence="1" id="KW-0472">Membrane</keyword>
<protein>
    <submittedName>
        <fullName evidence="2">Uncharacterized protein</fullName>
    </submittedName>
</protein>
<organism evidence="2 3">
    <name type="scientific">Microcystis aeruginosa (strain NIES-843 / IAM M-2473)</name>
    <dbReference type="NCBI Taxonomy" id="449447"/>
    <lineage>
        <taxon>Bacteria</taxon>
        <taxon>Bacillati</taxon>
        <taxon>Cyanobacteriota</taxon>
        <taxon>Cyanophyceae</taxon>
        <taxon>Oscillatoriophycideae</taxon>
        <taxon>Chroococcales</taxon>
        <taxon>Microcystaceae</taxon>
        <taxon>Microcystis</taxon>
    </lineage>
</organism>
<gene>
    <name evidence="2" type="ordered locus">MAE_32810</name>
</gene>
<dbReference type="EMBL" id="AP009552">
    <property type="protein sequence ID" value="BAG03103.1"/>
    <property type="molecule type" value="Genomic_DNA"/>
</dbReference>
<dbReference type="KEGG" id="mar:MAE_32810"/>
<evidence type="ECO:0000313" key="2">
    <source>
        <dbReference type="EMBL" id="BAG03103.1"/>
    </source>
</evidence>
<evidence type="ECO:0000313" key="3">
    <source>
        <dbReference type="Proteomes" id="UP000001510"/>
    </source>
</evidence>
<keyword evidence="3" id="KW-1185">Reference proteome</keyword>
<sequence>MESISVIRSKSRLAYLGSSLRNSRTPIFSMSCLSIVSLVVYALCTQCSTI</sequence>
<dbReference type="PaxDb" id="449447-MAE_32810"/>
<dbReference type="Proteomes" id="UP000001510">
    <property type="component" value="Chromosome"/>
</dbReference>